<dbReference type="EMBL" id="RZUG01000011">
    <property type="protein sequence ID" value="KAA8825150.1"/>
    <property type="molecule type" value="Genomic_DNA"/>
</dbReference>
<name>A0A5J5E7C0_9BIFI</name>
<dbReference type="InterPro" id="IPR010359">
    <property type="entry name" value="IrrE_HExxH"/>
</dbReference>
<dbReference type="RefSeq" id="WP_140462391.1">
    <property type="nucleotide sequence ID" value="NZ_RZUG01000011.1"/>
</dbReference>
<dbReference type="Proteomes" id="UP000326251">
    <property type="component" value="Unassembled WGS sequence"/>
</dbReference>
<evidence type="ECO:0000313" key="2">
    <source>
        <dbReference type="EMBL" id="KAA8825150.1"/>
    </source>
</evidence>
<gene>
    <name evidence="2" type="ORF">EMO92_06950</name>
</gene>
<evidence type="ECO:0000259" key="1">
    <source>
        <dbReference type="Pfam" id="PF06114"/>
    </source>
</evidence>
<evidence type="ECO:0000313" key="3">
    <source>
        <dbReference type="Proteomes" id="UP000326251"/>
    </source>
</evidence>
<protein>
    <submittedName>
        <fullName evidence="2">ImmA/IrrE family metallo-endopeptidase</fullName>
    </submittedName>
</protein>
<accession>A0A5J5E7C0</accession>
<feature type="domain" description="IrrE N-terminal-like" evidence="1">
    <location>
        <begin position="27"/>
        <end position="107"/>
    </location>
</feature>
<comment type="caution">
    <text evidence="2">The sequence shown here is derived from an EMBL/GenBank/DDBJ whole genome shotgun (WGS) entry which is preliminary data.</text>
</comment>
<organism evidence="2 3">
    <name type="scientific">Bifidobacterium reuteri</name>
    <dbReference type="NCBI Taxonomy" id="983706"/>
    <lineage>
        <taxon>Bacteria</taxon>
        <taxon>Bacillati</taxon>
        <taxon>Actinomycetota</taxon>
        <taxon>Actinomycetes</taxon>
        <taxon>Bifidobacteriales</taxon>
        <taxon>Bifidobacteriaceae</taxon>
        <taxon>Bifidobacterium</taxon>
    </lineage>
</organism>
<sequence>MINVYEEAARWARVEERRLPGGLEGAYDADRNIIFLDEGLSPVQRRCVLAHEISHARHCDRGCRCDAYVELRADMDAARMLLSQVEYATAERIYDNEVTLARELDVLPWVVAAYRRCLHDGTV</sequence>
<dbReference type="Pfam" id="PF06114">
    <property type="entry name" value="Peptidase_M78"/>
    <property type="match status" value="1"/>
</dbReference>
<dbReference type="AlphaFoldDB" id="A0A5J5E7C0"/>
<proteinExistence type="predicted"/>
<reference evidence="2 3" key="1">
    <citation type="journal article" date="2019" name="Syst. Appl. Microbiol.">
        <title>Characterization of Bifidobacterium species in feaces of the Egyptian fruit bat: Description of B. vespertilionis sp. nov. and B. rousetti sp. nov.</title>
        <authorList>
            <person name="Modesto M."/>
            <person name="Satti M."/>
            <person name="Watanabe K."/>
            <person name="Puglisi E."/>
            <person name="Morelli L."/>
            <person name="Huang C.-H."/>
            <person name="Liou J.-S."/>
            <person name="Miyashita M."/>
            <person name="Tamura T."/>
            <person name="Saito S."/>
            <person name="Mori K."/>
            <person name="Huang L."/>
            <person name="Sciavilla P."/>
            <person name="Sandri C."/>
            <person name="Spiezio C."/>
            <person name="Vitali F."/>
            <person name="Cavalieri D."/>
            <person name="Perpetuini G."/>
            <person name="Tofalo R."/>
            <person name="Bonetti A."/>
            <person name="Arita M."/>
            <person name="Mattarelli P."/>
        </authorList>
    </citation>
    <scope>NUCLEOTIDE SEQUENCE [LARGE SCALE GENOMIC DNA]</scope>
    <source>
        <strain evidence="2 3">RST19</strain>
    </source>
</reference>
<dbReference type="Gene3D" id="1.10.10.2910">
    <property type="match status" value="1"/>
</dbReference>